<accession>A0A068T964</accession>
<protein>
    <recommendedName>
        <fullName evidence="4 7">dTDP-4-dehydrorhamnose 3,5-epimerase</fullName>
        <ecNumber evidence="3 7">5.1.3.13</ecNumber>
    </recommendedName>
    <alternativeName>
        <fullName evidence="7">Thymidine diphospho-4-keto-rhamnose 3,5-epimerase</fullName>
    </alternativeName>
</protein>
<dbReference type="GO" id="GO:0000271">
    <property type="term" value="P:polysaccharide biosynthetic process"/>
    <property type="evidence" value="ECO:0007669"/>
    <property type="project" value="TreeGrafter"/>
</dbReference>
<proteinExistence type="inferred from homology"/>
<organism evidence="8 9">
    <name type="scientific">Neorhizobium galegae bv. officinalis bv. officinalis str. HAMBI 1141</name>
    <dbReference type="NCBI Taxonomy" id="1028801"/>
    <lineage>
        <taxon>Bacteria</taxon>
        <taxon>Pseudomonadati</taxon>
        <taxon>Pseudomonadota</taxon>
        <taxon>Alphaproteobacteria</taxon>
        <taxon>Hyphomicrobiales</taxon>
        <taxon>Rhizobiaceae</taxon>
        <taxon>Rhizobium/Agrobacterium group</taxon>
        <taxon>Neorhizobium</taxon>
    </lineage>
</organism>
<dbReference type="Gene3D" id="2.60.120.10">
    <property type="entry name" value="Jelly Rolls"/>
    <property type="match status" value="1"/>
</dbReference>
<dbReference type="SUPFAM" id="SSF51182">
    <property type="entry name" value="RmlC-like cupins"/>
    <property type="match status" value="1"/>
</dbReference>
<evidence type="ECO:0000256" key="6">
    <source>
        <dbReference type="PIRSR" id="PIRSR600888-3"/>
    </source>
</evidence>
<evidence type="ECO:0000256" key="1">
    <source>
        <dbReference type="ARBA" id="ARBA00001298"/>
    </source>
</evidence>
<dbReference type="PANTHER" id="PTHR21047">
    <property type="entry name" value="DTDP-6-DEOXY-D-GLUCOSE-3,5 EPIMERASE"/>
    <property type="match status" value="1"/>
</dbReference>
<dbReference type="eggNOG" id="COG1898">
    <property type="taxonomic scope" value="Bacteria"/>
</dbReference>
<evidence type="ECO:0000256" key="4">
    <source>
        <dbReference type="ARBA" id="ARBA00019595"/>
    </source>
</evidence>
<evidence type="ECO:0000256" key="3">
    <source>
        <dbReference type="ARBA" id="ARBA00012098"/>
    </source>
</evidence>
<dbReference type="AlphaFoldDB" id="A0A068T964"/>
<dbReference type="CDD" id="cd00438">
    <property type="entry name" value="cupin_RmlC"/>
    <property type="match status" value="1"/>
</dbReference>
<reference evidence="9" key="1">
    <citation type="journal article" date="2014" name="BMC Genomics">
        <title>Genome sequencing of two Neorhizobium galegae strains reveals a noeT gene responsible for the unusual acetylation of the nodulation factors.</title>
        <authorList>
            <person name="Osterman J."/>
            <person name="Marsh J."/>
            <person name="Laine P.K."/>
            <person name="Zeng Z."/>
            <person name="Alatalo E."/>
            <person name="Sullivan J.T."/>
            <person name="Young J.P."/>
            <person name="Thomas-Oates J."/>
            <person name="Paulin L."/>
            <person name="Lindstrom K."/>
        </authorList>
    </citation>
    <scope>NUCLEOTIDE SEQUENCE [LARGE SCALE GENOMIC DNA]</scope>
    <source>
        <strain evidence="9">HAMBI 1141</strain>
    </source>
</reference>
<evidence type="ECO:0000256" key="5">
    <source>
        <dbReference type="PIRSR" id="PIRSR600888-1"/>
    </source>
</evidence>
<dbReference type="GO" id="GO:0019305">
    <property type="term" value="P:dTDP-rhamnose biosynthetic process"/>
    <property type="evidence" value="ECO:0007669"/>
    <property type="project" value="UniProtKB-UniRule"/>
</dbReference>
<dbReference type="RefSeq" id="WP_038543959.1">
    <property type="nucleotide sequence ID" value="NZ_HG938355.1"/>
</dbReference>
<evidence type="ECO:0000313" key="8">
    <source>
        <dbReference type="EMBL" id="CDN54679.1"/>
    </source>
</evidence>
<dbReference type="Pfam" id="PF00908">
    <property type="entry name" value="dTDP_sugar_isom"/>
    <property type="match status" value="1"/>
</dbReference>
<dbReference type="PANTHER" id="PTHR21047:SF2">
    <property type="entry name" value="THYMIDINE DIPHOSPHO-4-KETO-RHAMNOSE 3,5-EPIMERASE"/>
    <property type="match status" value="1"/>
</dbReference>
<comment type="subunit">
    <text evidence="7">Homodimer.</text>
</comment>
<dbReference type="InterPro" id="IPR014710">
    <property type="entry name" value="RmlC-like_jellyroll"/>
</dbReference>
<feature type="active site" description="Proton donor" evidence="5">
    <location>
        <position position="132"/>
    </location>
</feature>
<feature type="active site" description="Proton acceptor" evidence="5">
    <location>
        <position position="62"/>
    </location>
</feature>
<gene>
    <name evidence="8" type="ORF">RG1141_CH23410</name>
</gene>
<dbReference type="GO" id="GO:0005829">
    <property type="term" value="C:cytosol"/>
    <property type="evidence" value="ECO:0007669"/>
    <property type="project" value="TreeGrafter"/>
</dbReference>
<evidence type="ECO:0000313" key="9">
    <source>
        <dbReference type="Proteomes" id="UP000028186"/>
    </source>
</evidence>
<comment type="pathway">
    <text evidence="7">Carbohydrate biosynthesis; dTDP-L-rhamnose biosynthesis.</text>
</comment>
<dbReference type="GO" id="GO:0008830">
    <property type="term" value="F:dTDP-4-dehydrorhamnose 3,5-epimerase activity"/>
    <property type="evidence" value="ECO:0007669"/>
    <property type="project" value="UniProtKB-UniRule"/>
</dbReference>
<dbReference type="EC" id="5.1.3.13" evidence="3 7"/>
<comment type="similarity">
    <text evidence="7">Belongs to the dTDP-4-dehydrorhamnose 3,5-epimerase family.</text>
</comment>
<sequence>MRFDKTIIEGVLLLVPKKFGDSRGYFLETFRKSLFESEVGPFTFVQDNRSYSAEAGTVRGLHFQTNPRAQGKLVSCSSGAFLDVAVDIRTGSPTYGKFVSVELSAENALQLWLPPGFAHGFCTLTADTVITYKVTDYYSAEHERGLLWNDPELGIEWPVAADKAILSEKDRGQPTLAELQSNFSYAVNDQFGRLSRSG</sequence>
<dbReference type="NCBIfam" id="TIGR01221">
    <property type="entry name" value="rmlC"/>
    <property type="match status" value="1"/>
</dbReference>
<evidence type="ECO:0000256" key="2">
    <source>
        <dbReference type="ARBA" id="ARBA00001997"/>
    </source>
</evidence>
<dbReference type="EMBL" id="HG938355">
    <property type="protein sequence ID" value="CDN54679.1"/>
    <property type="molecule type" value="Genomic_DNA"/>
</dbReference>
<dbReference type="InterPro" id="IPR011051">
    <property type="entry name" value="RmlC_Cupin_sf"/>
</dbReference>
<evidence type="ECO:0000256" key="7">
    <source>
        <dbReference type="RuleBase" id="RU364069"/>
    </source>
</evidence>
<dbReference type="InterPro" id="IPR000888">
    <property type="entry name" value="RmlC-like"/>
</dbReference>
<name>A0A068T964_NEOGA</name>
<dbReference type="PATRIC" id="fig|1028801.3.peg.2384"/>
<dbReference type="UniPathway" id="UPA00124"/>
<dbReference type="KEGG" id="ngl:RG1141_CH23410"/>
<keyword evidence="7" id="KW-0413">Isomerase</keyword>
<feature type="site" description="Participates in a stacking interaction with the thymidine ring of dTDP-4-oxo-6-deoxyglucose" evidence="6">
    <location>
        <position position="138"/>
    </location>
</feature>
<comment type="catalytic activity">
    <reaction evidence="1 7">
        <text>dTDP-4-dehydro-6-deoxy-alpha-D-glucose = dTDP-4-dehydro-beta-L-rhamnose</text>
        <dbReference type="Rhea" id="RHEA:16969"/>
        <dbReference type="ChEBI" id="CHEBI:57649"/>
        <dbReference type="ChEBI" id="CHEBI:62830"/>
        <dbReference type="EC" id="5.1.3.13"/>
    </reaction>
</comment>
<dbReference type="Proteomes" id="UP000028186">
    <property type="component" value="Chromosome I"/>
</dbReference>
<comment type="function">
    <text evidence="2 7">Catalyzes the epimerization of the C3' and C5'positions of dTDP-6-deoxy-D-xylo-4-hexulose, forming dTDP-6-deoxy-L-lyxo-4-hexulose.</text>
</comment>
<dbReference type="HOGENOM" id="CLU_090940_1_1_5"/>